<dbReference type="RefSeq" id="WP_091850984.1">
    <property type="nucleotide sequence ID" value="NZ_FOHZ01000007.1"/>
</dbReference>
<protein>
    <submittedName>
        <fullName evidence="6">Gamma-glutamyl-gamma-aminobutyraldehyde dehydrogenase</fullName>
    </submittedName>
</protein>
<evidence type="ECO:0000256" key="3">
    <source>
        <dbReference type="PROSITE-ProRule" id="PRU10007"/>
    </source>
</evidence>
<dbReference type="AlphaFoldDB" id="A0A1I0DP49"/>
<keyword evidence="7" id="KW-1185">Reference proteome</keyword>
<accession>A0A1I0DP49</accession>
<dbReference type="FunFam" id="3.40.309.10:FF:000012">
    <property type="entry name" value="Betaine aldehyde dehydrogenase"/>
    <property type="match status" value="1"/>
</dbReference>
<sequence length="502" mass="53687">MSDTSTPVTRQQWQQLADQLRFEGRAYINGASQWAVSGETFPCISPVDGRQLAQVASCDQADAEQAVIAARQAFEQGGWSRLAPTERKRVLIRFAELIEANGDELALLETLDMGKPIAHSRAVDVPATARAIRWTAEAIDKVYGELAATPHDQIGMISREPVGVVAAIVPWNFPMIMASWKIAPALATGNSVILKPSEKSPLTAIRLAALAEEAGIPAGVFNVLPGFGHTVGKALALHMDVDCLVFTGSTNVAKQLMIYAGQSNMKRVWLEAGGKSPNIVFADAPDLKKAAAEAASAIAFNQGEVCTAGSRLLVQESIRDEFVHMVCDALKSWHPGHPLDPATTCGAIVDQAQLDRVIGYISIGQAEGAKLVQGGKRIMEDTGGLFVEPTVFDGVLNPMRIASEEIFGPVLSVIGFNSVDEALTIANDSIYGLAAAVWTSNLNTAHKVARALRAGSVWINHYDGGDMTAPFGGFKQSGNGRDKSLHAFDKYTELKATWIALD</sequence>
<dbReference type="PROSITE" id="PS00070">
    <property type="entry name" value="ALDEHYDE_DEHYDR_CYS"/>
    <property type="match status" value="1"/>
</dbReference>
<dbReference type="SUPFAM" id="SSF53720">
    <property type="entry name" value="ALDH-like"/>
    <property type="match status" value="1"/>
</dbReference>
<feature type="active site" evidence="3">
    <location>
        <position position="271"/>
    </location>
</feature>
<proteinExistence type="inferred from homology"/>
<dbReference type="InterPro" id="IPR029510">
    <property type="entry name" value="Ald_DH_CS_GLU"/>
</dbReference>
<dbReference type="InterPro" id="IPR015590">
    <property type="entry name" value="Aldehyde_DH_dom"/>
</dbReference>
<organism evidence="6 7">
    <name type="scientific">Marinobacter segnicrescens</name>
    <dbReference type="NCBI Taxonomy" id="430453"/>
    <lineage>
        <taxon>Bacteria</taxon>
        <taxon>Pseudomonadati</taxon>
        <taxon>Pseudomonadota</taxon>
        <taxon>Gammaproteobacteria</taxon>
        <taxon>Pseudomonadales</taxon>
        <taxon>Marinobacteraceae</taxon>
        <taxon>Marinobacter</taxon>
    </lineage>
</organism>
<evidence type="ECO:0000259" key="5">
    <source>
        <dbReference type="Pfam" id="PF00171"/>
    </source>
</evidence>
<dbReference type="GO" id="GO:0004030">
    <property type="term" value="F:aldehyde dehydrogenase [NAD(P)+] activity"/>
    <property type="evidence" value="ECO:0007669"/>
    <property type="project" value="UniProtKB-ARBA"/>
</dbReference>
<feature type="domain" description="Aldehyde dehydrogenase" evidence="5">
    <location>
        <begin position="38"/>
        <end position="496"/>
    </location>
</feature>
<dbReference type="CDD" id="cd07112">
    <property type="entry name" value="ALDH_GABALDH-PuuC"/>
    <property type="match status" value="1"/>
</dbReference>
<dbReference type="InterPro" id="IPR016160">
    <property type="entry name" value="Ald_DH_CS_CYS"/>
</dbReference>
<dbReference type="OrthoDB" id="9812625at2"/>
<dbReference type="InterPro" id="IPR016163">
    <property type="entry name" value="Ald_DH_C"/>
</dbReference>
<dbReference type="Pfam" id="PF00171">
    <property type="entry name" value="Aldedh"/>
    <property type="match status" value="1"/>
</dbReference>
<keyword evidence="2 4" id="KW-0560">Oxidoreductase</keyword>
<evidence type="ECO:0000256" key="1">
    <source>
        <dbReference type="ARBA" id="ARBA00009986"/>
    </source>
</evidence>
<dbReference type="Proteomes" id="UP000198762">
    <property type="component" value="Unassembled WGS sequence"/>
</dbReference>
<dbReference type="EMBL" id="FOHZ01000007">
    <property type="protein sequence ID" value="SET33991.1"/>
    <property type="molecule type" value="Genomic_DNA"/>
</dbReference>
<reference evidence="7" key="1">
    <citation type="submission" date="2016-10" db="EMBL/GenBank/DDBJ databases">
        <authorList>
            <person name="Varghese N."/>
            <person name="Submissions S."/>
        </authorList>
    </citation>
    <scope>NUCLEOTIDE SEQUENCE [LARGE SCALE GENOMIC DNA]</scope>
    <source>
        <strain evidence="7">CGMCC 1.6489</strain>
    </source>
</reference>
<dbReference type="Gene3D" id="3.40.605.10">
    <property type="entry name" value="Aldehyde Dehydrogenase, Chain A, domain 1"/>
    <property type="match status" value="1"/>
</dbReference>
<evidence type="ECO:0000256" key="4">
    <source>
        <dbReference type="RuleBase" id="RU003345"/>
    </source>
</evidence>
<dbReference type="Gene3D" id="3.40.309.10">
    <property type="entry name" value="Aldehyde Dehydrogenase, Chain A, domain 2"/>
    <property type="match status" value="1"/>
</dbReference>
<dbReference type="PROSITE" id="PS00687">
    <property type="entry name" value="ALDEHYDE_DEHYDR_GLU"/>
    <property type="match status" value="1"/>
</dbReference>
<evidence type="ECO:0000313" key="6">
    <source>
        <dbReference type="EMBL" id="SET33991.1"/>
    </source>
</evidence>
<dbReference type="STRING" id="430453.SAMN04487962_107176"/>
<comment type="similarity">
    <text evidence="1 4">Belongs to the aldehyde dehydrogenase family.</text>
</comment>
<name>A0A1I0DP49_9GAMM</name>
<evidence type="ECO:0000256" key="2">
    <source>
        <dbReference type="ARBA" id="ARBA00023002"/>
    </source>
</evidence>
<dbReference type="FunFam" id="3.40.605.10:FF:000001">
    <property type="entry name" value="Aldehyde dehydrogenase 1"/>
    <property type="match status" value="1"/>
</dbReference>
<evidence type="ECO:0000313" key="7">
    <source>
        <dbReference type="Proteomes" id="UP000198762"/>
    </source>
</evidence>
<dbReference type="InterPro" id="IPR016162">
    <property type="entry name" value="Ald_DH_N"/>
</dbReference>
<dbReference type="PANTHER" id="PTHR11699">
    <property type="entry name" value="ALDEHYDE DEHYDROGENASE-RELATED"/>
    <property type="match status" value="1"/>
</dbReference>
<gene>
    <name evidence="6" type="ORF">SAMN04487962_107176</name>
</gene>
<dbReference type="InterPro" id="IPR016161">
    <property type="entry name" value="Ald_DH/histidinol_DH"/>
</dbReference>